<feature type="region of interest" description="Disordered" evidence="1">
    <location>
        <begin position="1"/>
        <end position="21"/>
    </location>
</feature>
<keyword evidence="3" id="KW-1185">Reference proteome</keyword>
<sequence>MFSAIASRATTQFHHKRQPSNCNLGSRDSGSCYSLVKFSSAGLHSNGGIFDTTRGFGKEIIFKDYVGTVVYGLGREGREGGGRGGVVWVDDSVRGGLERRAKPTPPRRHKVAARVRARETLRHGRDSMCGPHSGCAVSRTGAEYKMKSGRTDGVPRVARRQGEWVSKRRKGGASTRTSEGVRENRDRAPGVGSGYEGGDDEGKGRGRQGCMGGGRYEASRAACVRHYVLDSNWRGFEDEEHIAGGFDSAAEGWLGRGAI</sequence>
<dbReference type="EMBL" id="JARKIB010000778">
    <property type="protein sequence ID" value="KAJ7692323.1"/>
    <property type="molecule type" value="Genomic_DNA"/>
</dbReference>
<dbReference type="AlphaFoldDB" id="A0AAD7DIX4"/>
<reference evidence="2" key="1">
    <citation type="submission" date="2023-03" db="EMBL/GenBank/DDBJ databases">
        <title>Massive genome expansion in bonnet fungi (Mycena s.s.) driven by repeated elements and novel gene families across ecological guilds.</title>
        <authorList>
            <consortium name="Lawrence Berkeley National Laboratory"/>
            <person name="Harder C.B."/>
            <person name="Miyauchi S."/>
            <person name="Viragh M."/>
            <person name="Kuo A."/>
            <person name="Thoen E."/>
            <person name="Andreopoulos B."/>
            <person name="Lu D."/>
            <person name="Skrede I."/>
            <person name="Drula E."/>
            <person name="Henrissat B."/>
            <person name="Morin E."/>
            <person name="Kohler A."/>
            <person name="Barry K."/>
            <person name="LaButti K."/>
            <person name="Morin E."/>
            <person name="Salamov A."/>
            <person name="Lipzen A."/>
            <person name="Mereny Z."/>
            <person name="Hegedus B."/>
            <person name="Baldrian P."/>
            <person name="Stursova M."/>
            <person name="Weitz H."/>
            <person name="Taylor A."/>
            <person name="Grigoriev I.V."/>
            <person name="Nagy L.G."/>
            <person name="Martin F."/>
            <person name="Kauserud H."/>
        </authorList>
    </citation>
    <scope>NUCLEOTIDE SEQUENCE</scope>
    <source>
        <strain evidence="2">CBHHK182m</strain>
    </source>
</reference>
<evidence type="ECO:0000313" key="3">
    <source>
        <dbReference type="Proteomes" id="UP001215598"/>
    </source>
</evidence>
<dbReference type="Proteomes" id="UP001215598">
    <property type="component" value="Unassembled WGS sequence"/>
</dbReference>
<accession>A0AAD7DIX4</accession>
<name>A0AAD7DIX4_9AGAR</name>
<feature type="compositionally biased region" description="Basic and acidic residues" evidence="1">
    <location>
        <begin position="179"/>
        <end position="188"/>
    </location>
</feature>
<protein>
    <submittedName>
        <fullName evidence="2">Uncharacterized protein</fullName>
    </submittedName>
</protein>
<proteinExistence type="predicted"/>
<comment type="caution">
    <text evidence="2">The sequence shown here is derived from an EMBL/GenBank/DDBJ whole genome shotgun (WGS) entry which is preliminary data.</text>
</comment>
<gene>
    <name evidence="2" type="ORF">B0H16DRAFT_1486521</name>
</gene>
<evidence type="ECO:0000256" key="1">
    <source>
        <dbReference type="SAM" id="MobiDB-lite"/>
    </source>
</evidence>
<organism evidence="2 3">
    <name type="scientific">Mycena metata</name>
    <dbReference type="NCBI Taxonomy" id="1033252"/>
    <lineage>
        <taxon>Eukaryota</taxon>
        <taxon>Fungi</taxon>
        <taxon>Dikarya</taxon>
        <taxon>Basidiomycota</taxon>
        <taxon>Agaricomycotina</taxon>
        <taxon>Agaricomycetes</taxon>
        <taxon>Agaricomycetidae</taxon>
        <taxon>Agaricales</taxon>
        <taxon>Marasmiineae</taxon>
        <taxon>Mycenaceae</taxon>
        <taxon>Mycena</taxon>
    </lineage>
</organism>
<feature type="region of interest" description="Disordered" evidence="1">
    <location>
        <begin position="146"/>
        <end position="211"/>
    </location>
</feature>
<evidence type="ECO:0000313" key="2">
    <source>
        <dbReference type="EMBL" id="KAJ7692323.1"/>
    </source>
</evidence>